<feature type="transmembrane region" description="Helical" evidence="1">
    <location>
        <begin position="249"/>
        <end position="269"/>
    </location>
</feature>
<keyword evidence="3" id="KW-1185">Reference proteome</keyword>
<evidence type="ECO:0000256" key="1">
    <source>
        <dbReference type="SAM" id="Phobius"/>
    </source>
</evidence>
<accession>A0ABT8HEE4</accession>
<feature type="transmembrane region" description="Helical" evidence="1">
    <location>
        <begin position="21"/>
        <end position="43"/>
    </location>
</feature>
<reference evidence="2" key="1">
    <citation type="submission" date="2023-07" db="EMBL/GenBank/DDBJ databases">
        <title>Degradation of tert-butanol by M. austroafricanum TBA100.</title>
        <authorList>
            <person name="Helbich S."/>
            <person name="Vainshtein Y."/>
        </authorList>
    </citation>
    <scope>NUCLEOTIDE SEQUENCE</scope>
    <source>
        <strain evidence="2">TBA100</strain>
    </source>
</reference>
<comment type="caution">
    <text evidence="2">The sequence shown here is derived from an EMBL/GenBank/DDBJ whole genome shotgun (WGS) entry which is preliminary data.</text>
</comment>
<dbReference type="EMBL" id="JAUHTC010000053">
    <property type="protein sequence ID" value="MDN4519135.1"/>
    <property type="molecule type" value="Genomic_DNA"/>
</dbReference>
<dbReference type="RefSeq" id="WP_208674876.1">
    <property type="nucleotide sequence ID" value="NZ_CP070380.1"/>
</dbReference>
<protein>
    <submittedName>
        <fullName evidence="2">ABC transporter permease</fullName>
    </submittedName>
</protein>
<keyword evidence="1" id="KW-0472">Membrane</keyword>
<feature type="transmembrane region" description="Helical" evidence="1">
    <location>
        <begin position="191"/>
        <end position="214"/>
    </location>
</feature>
<keyword evidence="1" id="KW-1133">Transmembrane helix</keyword>
<feature type="transmembrane region" description="Helical" evidence="1">
    <location>
        <begin position="304"/>
        <end position="329"/>
    </location>
</feature>
<evidence type="ECO:0000313" key="2">
    <source>
        <dbReference type="EMBL" id="MDN4519135.1"/>
    </source>
</evidence>
<organism evidence="2 3">
    <name type="scientific">Mycolicibacterium austroafricanum</name>
    <name type="common">Mycobacterium austroafricanum</name>
    <dbReference type="NCBI Taxonomy" id="39687"/>
    <lineage>
        <taxon>Bacteria</taxon>
        <taxon>Bacillati</taxon>
        <taxon>Actinomycetota</taxon>
        <taxon>Actinomycetes</taxon>
        <taxon>Mycobacteriales</taxon>
        <taxon>Mycobacteriaceae</taxon>
        <taxon>Mycolicibacterium</taxon>
    </lineage>
</organism>
<feature type="transmembrane region" description="Helical" evidence="1">
    <location>
        <begin position="162"/>
        <end position="184"/>
    </location>
</feature>
<evidence type="ECO:0000313" key="3">
    <source>
        <dbReference type="Proteomes" id="UP001172687"/>
    </source>
</evidence>
<proteinExistence type="predicted"/>
<name>A0ABT8HEE4_MYCAO</name>
<keyword evidence="1" id="KW-0812">Transmembrane</keyword>
<gene>
    <name evidence="2" type="ORF">QYF68_15110</name>
</gene>
<sequence length="337" mass="33527">MASSVTSTRHTVTVHEPPAAARAAGSIVAITALLALVAIAFALPAARSGPHQVPIGAAGPQAASGQISTVLDEKLRGAFEVTFYPGEAALADAIRNRDVYGGFVAPAQPGEQPALLLASGASPVVAQLLTQIGSELGRQTGMALRTEDLAPPTARDPRGAGLAASALPITLAGILPAIALVLALRREVWTGFAAAVVFSGVAGVTIAALLRYVLGSVDGNFWGVAAGLTLGVAAALLFMFGLGSLFGRAGLAVGALLALLVGNPLSGLASAPEMLPAGWGQLGQLLPQGATATLLRSTAAFDGAGAATAIIVLTCWALAGTALIVTAAIRHRKPAPA</sequence>
<feature type="transmembrane region" description="Helical" evidence="1">
    <location>
        <begin position="220"/>
        <end position="242"/>
    </location>
</feature>
<dbReference type="Proteomes" id="UP001172687">
    <property type="component" value="Unassembled WGS sequence"/>
</dbReference>